<dbReference type="SUPFAM" id="SSF53955">
    <property type="entry name" value="Lysozyme-like"/>
    <property type="match status" value="1"/>
</dbReference>
<gene>
    <name evidence="1" type="ORF">Q4F19_13180</name>
</gene>
<keyword evidence="2" id="KW-1185">Reference proteome</keyword>
<dbReference type="EMBL" id="JAUOTP010000005">
    <property type="protein sequence ID" value="MDO6415340.1"/>
    <property type="molecule type" value="Genomic_DNA"/>
</dbReference>
<organism evidence="1 2">
    <name type="scientific">Sphingomonas natans</name>
    <dbReference type="NCBI Taxonomy" id="3063330"/>
    <lineage>
        <taxon>Bacteria</taxon>
        <taxon>Pseudomonadati</taxon>
        <taxon>Pseudomonadota</taxon>
        <taxon>Alphaproteobacteria</taxon>
        <taxon>Sphingomonadales</taxon>
        <taxon>Sphingomonadaceae</taxon>
        <taxon>Sphingomonas</taxon>
    </lineage>
</organism>
<dbReference type="CDD" id="cd13400">
    <property type="entry name" value="LT_IagB-like"/>
    <property type="match status" value="1"/>
</dbReference>
<dbReference type="InterPro" id="IPR023346">
    <property type="entry name" value="Lysozyme-like_dom_sf"/>
</dbReference>
<name>A0ABT8YAJ6_9SPHN</name>
<accession>A0ABT8YAJ6</accession>
<dbReference type="RefSeq" id="WP_303543279.1">
    <property type="nucleotide sequence ID" value="NZ_JAUOTP010000005.1"/>
</dbReference>
<evidence type="ECO:0000313" key="2">
    <source>
        <dbReference type="Proteomes" id="UP001169764"/>
    </source>
</evidence>
<protein>
    <submittedName>
        <fullName evidence="1">Lytic transglycosylase domain-containing protein</fullName>
    </submittedName>
</protein>
<comment type="caution">
    <text evidence="1">The sequence shown here is derived from an EMBL/GenBank/DDBJ whole genome shotgun (WGS) entry which is preliminary data.</text>
</comment>
<dbReference type="Proteomes" id="UP001169764">
    <property type="component" value="Unassembled WGS sequence"/>
</dbReference>
<evidence type="ECO:0000313" key="1">
    <source>
        <dbReference type="EMBL" id="MDO6415340.1"/>
    </source>
</evidence>
<reference evidence="1" key="1">
    <citation type="submission" date="2023-07" db="EMBL/GenBank/DDBJ databases">
        <authorList>
            <person name="Kim M."/>
        </authorList>
    </citation>
    <scope>NUCLEOTIDE SEQUENCE</scope>
    <source>
        <strain evidence="1">BIUV-7</strain>
    </source>
</reference>
<proteinExistence type="predicted"/>
<sequence>MDNATADMGAVATSLAAIAAGAAISAAAPAGSRSIGSSETDLTRCISIASGGRTWLERTLWGLRDQEGGRIGAEIANADGSHDLGPLQINSWWIPKLAAVTRTPPQHVRWWLIHDPCFNVNSARWIFLGGLAVTHDYWKAIGAYHSPLERRQQRYTASVASKLSRRFGRNIFAVRSRRVTPAAASREESARRPSAYFPAKGALEIF</sequence>